<gene>
    <name evidence="7" type="ORF">Daesc_001127</name>
</gene>
<dbReference type="InterPro" id="IPR016169">
    <property type="entry name" value="FAD-bd_PCMH_sub2"/>
</dbReference>
<dbReference type="GO" id="GO:0016491">
    <property type="term" value="F:oxidoreductase activity"/>
    <property type="evidence" value="ECO:0007669"/>
    <property type="project" value="UniProtKB-KW"/>
</dbReference>
<dbReference type="EMBL" id="JBANMG010000001">
    <property type="protein sequence ID" value="KAK6958328.1"/>
    <property type="molecule type" value="Genomic_DNA"/>
</dbReference>
<evidence type="ECO:0000259" key="6">
    <source>
        <dbReference type="PROSITE" id="PS51387"/>
    </source>
</evidence>
<keyword evidence="4" id="KW-0560">Oxidoreductase</keyword>
<dbReference type="Pfam" id="PF01565">
    <property type="entry name" value="FAD_binding_4"/>
    <property type="match status" value="1"/>
</dbReference>
<keyword evidence="8" id="KW-1185">Reference proteome</keyword>
<evidence type="ECO:0000313" key="8">
    <source>
        <dbReference type="Proteomes" id="UP001369815"/>
    </source>
</evidence>
<dbReference type="InterPro" id="IPR016166">
    <property type="entry name" value="FAD-bd_PCMH"/>
</dbReference>
<dbReference type="GO" id="GO:0071949">
    <property type="term" value="F:FAD binding"/>
    <property type="evidence" value="ECO:0007669"/>
    <property type="project" value="InterPro"/>
</dbReference>
<dbReference type="PANTHER" id="PTHR42973">
    <property type="entry name" value="BINDING OXIDOREDUCTASE, PUTATIVE (AFU_ORTHOLOGUE AFUA_1G17690)-RELATED"/>
    <property type="match status" value="1"/>
</dbReference>
<keyword evidence="5" id="KW-0732">Signal</keyword>
<dbReference type="PANTHER" id="PTHR42973:SF53">
    <property type="entry name" value="FAD-BINDING PCMH-TYPE DOMAIN-CONTAINING PROTEIN-RELATED"/>
    <property type="match status" value="1"/>
</dbReference>
<evidence type="ECO:0000256" key="5">
    <source>
        <dbReference type="SAM" id="SignalP"/>
    </source>
</evidence>
<accession>A0AAX6N0B0</accession>
<dbReference type="Proteomes" id="UP001369815">
    <property type="component" value="Unassembled WGS sequence"/>
</dbReference>
<dbReference type="SUPFAM" id="SSF56176">
    <property type="entry name" value="FAD-binding/transporter-associated domain-like"/>
    <property type="match status" value="1"/>
</dbReference>
<protein>
    <recommendedName>
        <fullName evidence="6">FAD-binding PCMH-type domain-containing protein</fullName>
    </recommendedName>
</protein>
<feature type="domain" description="FAD-binding PCMH-type" evidence="6">
    <location>
        <begin position="63"/>
        <end position="245"/>
    </location>
</feature>
<dbReference type="InterPro" id="IPR050416">
    <property type="entry name" value="FAD-linked_Oxidoreductase"/>
</dbReference>
<comment type="caution">
    <text evidence="7">The sequence shown here is derived from an EMBL/GenBank/DDBJ whole genome shotgun (WGS) entry which is preliminary data.</text>
</comment>
<dbReference type="PROSITE" id="PS51387">
    <property type="entry name" value="FAD_PCMH"/>
    <property type="match status" value="1"/>
</dbReference>
<sequence length="441" mass="48426">MAKQLFTLAVFGLLHTYCRGESLATESSLSLCEELDEIFPSSLLSPNDTEYSTLRTENWSETAWKTPTCIFQPAAAEDLQKVIPKLVEGNVSFAVRSGGHSPSPGAANIDKGVLIDLSKFNAVDYDAENNVASIGAGQKWENVYRQLDQFNVTVVGGRVLDVGVGGLILGGIVTTFKLSTYPIQQVWGGIRGYTLGDVPELLTAAFQYQTAPNKDPYANFMLQGFPINESFGVILSLVYLKPEPNPIAFDPFYHINTTFDTTKISSFTEFLSSQAQAELPPRIDWFTTTLTPNKDLYDKIGSIVTTSKALDKIRSATAGSTSFSIQPISSSLVEAGNAKGGNALGLRAVNQTWFKVDSGWLWPEEDEVVHSGSTQLIGEVEAAAKKGGNYLRYLFMNDASWDQDVIGHYGTNNVRKLRRIQREYDPDLVFQRLVPGGYKIP</sequence>
<evidence type="ECO:0000313" key="7">
    <source>
        <dbReference type="EMBL" id="KAK6958328.1"/>
    </source>
</evidence>
<name>A0AAX6N0B0_9PEZI</name>
<proteinExistence type="inferred from homology"/>
<evidence type="ECO:0000256" key="3">
    <source>
        <dbReference type="ARBA" id="ARBA00022827"/>
    </source>
</evidence>
<evidence type="ECO:0000256" key="4">
    <source>
        <dbReference type="ARBA" id="ARBA00023002"/>
    </source>
</evidence>
<feature type="signal peptide" evidence="5">
    <location>
        <begin position="1"/>
        <end position="20"/>
    </location>
</feature>
<reference evidence="7 8" key="1">
    <citation type="journal article" date="2024" name="Front Chem Biol">
        <title>Unveiling the potential of Daldinia eschscholtzii MFLUCC 19-0629 through bioactivity and bioinformatics studies for enhanced sustainable agriculture production.</title>
        <authorList>
            <person name="Brooks S."/>
            <person name="Weaver J.A."/>
            <person name="Klomchit A."/>
            <person name="Alharthi S.A."/>
            <person name="Onlamun T."/>
            <person name="Nurani R."/>
            <person name="Vong T.K."/>
            <person name="Alberti F."/>
            <person name="Greco C."/>
        </authorList>
    </citation>
    <scope>NUCLEOTIDE SEQUENCE [LARGE SCALE GENOMIC DNA]</scope>
    <source>
        <strain evidence="7">MFLUCC 19-0629</strain>
    </source>
</reference>
<keyword evidence="3" id="KW-0274">FAD</keyword>
<comment type="similarity">
    <text evidence="1">Belongs to the oxygen-dependent FAD-linked oxidoreductase family.</text>
</comment>
<dbReference type="Gene3D" id="3.30.465.10">
    <property type="match status" value="1"/>
</dbReference>
<dbReference type="InterPro" id="IPR036318">
    <property type="entry name" value="FAD-bd_PCMH-like_sf"/>
</dbReference>
<dbReference type="AlphaFoldDB" id="A0AAX6N0B0"/>
<dbReference type="InterPro" id="IPR006094">
    <property type="entry name" value="Oxid_FAD_bind_N"/>
</dbReference>
<feature type="chain" id="PRO_5043904230" description="FAD-binding PCMH-type domain-containing protein" evidence="5">
    <location>
        <begin position="21"/>
        <end position="441"/>
    </location>
</feature>
<evidence type="ECO:0000256" key="2">
    <source>
        <dbReference type="ARBA" id="ARBA00022630"/>
    </source>
</evidence>
<keyword evidence="2" id="KW-0285">Flavoprotein</keyword>
<evidence type="ECO:0000256" key="1">
    <source>
        <dbReference type="ARBA" id="ARBA00005466"/>
    </source>
</evidence>
<organism evidence="7 8">
    <name type="scientific">Daldinia eschscholtzii</name>
    <dbReference type="NCBI Taxonomy" id="292717"/>
    <lineage>
        <taxon>Eukaryota</taxon>
        <taxon>Fungi</taxon>
        <taxon>Dikarya</taxon>
        <taxon>Ascomycota</taxon>
        <taxon>Pezizomycotina</taxon>
        <taxon>Sordariomycetes</taxon>
        <taxon>Xylariomycetidae</taxon>
        <taxon>Xylariales</taxon>
        <taxon>Hypoxylaceae</taxon>
        <taxon>Daldinia</taxon>
    </lineage>
</organism>